<name>A0A0F9AB17_9ZZZZ</name>
<dbReference type="EMBL" id="LAZR01043590">
    <property type="protein sequence ID" value="KKL06719.1"/>
    <property type="molecule type" value="Genomic_DNA"/>
</dbReference>
<accession>A0A0F9AB17</accession>
<protein>
    <recommendedName>
        <fullName evidence="2">Flavodoxin-like domain-containing protein</fullName>
    </recommendedName>
</protein>
<feature type="non-terminal residue" evidence="1">
    <location>
        <position position="84"/>
    </location>
</feature>
<organism evidence="1">
    <name type="scientific">marine sediment metagenome</name>
    <dbReference type="NCBI Taxonomy" id="412755"/>
    <lineage>
        <taxon>unclassified sequences</taxon>
        <taxon>metagenomes</taxon>
        <taxon>ecological metagenomes</taxon>
    </lineage>
</organism>
<sequence>MKLWIIYKEGIGFSKIIAEMLQDRLEDYIDVSVGNAKKINPIFVVEEKFDYLIIGDTISDVIPSLEIQNWLLKYREISEIKNLT</sequence>
<gene>
    <name evidence="1" type="ORF">LCGC14_2593230</name>
</gene>
<dbReference type="InterPro" id="IPR029039">
    <property type="entry name" value="Flavoprotein-like_sf"/>
</dbReference>
<dbReference type="AlphaFoldDB" id="A0A0F9AB17"/>
<evidence type="ECO:0008006" key="2">
    <source>
        <dbReference type="Google" id="ProtNLM"/>
    </source>
</evidence>
<reference evidence="1" key="1">
    <citation type="journal article" date="2015" name="Nature">
        <title>Complex archaea that bridge the gap between prokaryotes and eukaryotes.</title>
        <authorList>
            <person name="Spang A."/>
            <person name="Saw J.H."/>
            <person name="Jorgensen S.L."/>
            <person name="Zaremba-Niedzwiedzka K."/>
            <person name="Martijn J."/>
            <person name="Lind A.E."/>
            <person name="van Eijk R."/>
            <person name="Schleper C."/>
            <person name="Guy L."/>
            <person name="Ettema T.J."/>
        </authorList>
    </citation>
    <scope>NUCLEOTIDE SEQUENCE</scope>
</reference>
<dbReference type="SUPFAM" id="SSF52218">
    <property type="entry name" value="Flavoproteins"/>
    <property type="match status" value="1"/>
</dbReference>
<evidence type="ECO:0000313" key="1">
    <source>
        <dbReference type="EMBL" id="KKL06719.1"/>
    </source>
</evidence>
<comment type="caution">
    <text evidence="1">The sequence shown here is derived from an EMBL/GenBank/DDBJ whole genome shotgun (WGS) entry which is preliminary data.</text>
</comment>
<proteinExistence type="predicted"/>